<dbReference type="PANTHER" id="PTHR24399">
    <property type="entry name" value="ZINC FINGER AND BTB DOMAIN-CONTAINING"/>
    <property type="match status" value="1"/>
</dbReference>
<evidence type="ECO:0000313" key="13">
    <source>
        <dbReference type="EMBL" id="KAG7469207.1"/>
    </source>
</evidence>
<dbReference type="InterPro" id="IPR013087">
    <property type="entry name" value="Znf_C2H2_type"/>
</dbReference>
<comment type="subcellular location">
    <subcellularLocation>
        <location evidence="1">Nucleus</location>
    </subcellularLocation>
</comment>
<organism evidence="13 14">
    <name type="scientific">Megalops atlanticus</name>
    <name type="common">Tarpon</name>
    <name type="synonym">Clupea gigantea</name>
    <dbReference type="NCBI Taxonomy" id="7932"/>
    <lineage>
        <taxon>Eukaryota</taxon>
        <taxon>Metazoa</taxon>
        <taxon>Chordata</taxon>
        <taxon>Craniata</taxon>
        <taxon>Vertebrata</taxon>
        <taxon>Euteleostomi</taxon>
        <taxon>Actinopterygii</taxon>
        <taxon>Neopterygii</taxon>
        <taxon>Teleostei</taxon>
        <taxon>Elopiformes</taxon>
        <taxon>Megalopidae</taxon>
        <taxon>Megalops</taxon>
    </lineage>
</organism>
<dbReference type="GO" id="GO:0001227">
    <property type="term" value="F:DNA-binding transcription repressor activity, RNA polymerase II-specific"/>
    <property type="evidence" value="ECO:0007669"/>
    <property type="project" value="TreeGrafter"/>
</dbReference>
<dbReference type="FunFam" id="3.30.160.60:FF:000145">
    <property type="entry name" value="Zinc finger protein 574"/>
    <property type="match status" value="1"/>
</dbReference>
<keyword evidence="14" id="KW-1185">Reference proteome</keyword>
<keyword evidence="8" id="KW-0804">Transcription</keyword>
<keyword evidence="2" id="KW-0479">Metal-binding</keyword>
<evidence type="ECO:0000256" key="4">
    <source>
        <dbReference type="ARBA" id="ARBA00022771"/>
    </source>
</evidence>
<dbReference type="InterPro" id="IPR036236">
    <property type="entry name" value="Znf_C2H2_sf"/>
</dbReference>
<evidence type="ECO:0000256" key="3">
    <source>
        <dbReference type="ARBA" id="ARBA00022737"/>
    </source>
</evidence>
<feature type="domain" description="C2H2-type" evidence="12">
    <location>
        <begin position="140"/>
        <end position="167"/>
    </location>
</feature>
<dbReference type="Proteomes" id="UP001046870">
    <property type="component" value="Chromosome 10"/>
</dbReference>
<feature type="region of interest" description="Disordered" evidence="11">
    <location>
        <begin position="354"/>
        <end position="411"/>
    </location>
</feature>
<gene>
    <name evidence="13" type="ORF">MATL_G00126610</name>
</gene>
<dbReference type="Gene3D" id="3.30.160.60">
    <property type="entry name" value="Classic Zinc Finger"/>
    <property type="match status" value="5"/>
</dbReference>
<dbReference type="GO" id="GO:0005654">
    <property type="term" value="C:nucleoplasm"/>
    <property type="evidence" value="ECO:0007669"/>
    <property type="project" value="TreeGrafter"/>
</dbReference>
<sequence length="556" mass="61886">MEVCQVSIKIEGDEPDKSGGLMVGVKEEEQQESDVNGAEVPKSAWLLCRQCGAAFGDGRAGRRHMRLSHPEEYQEQVLACSRLRCHLCGLPCSSSRQLIEHQRSQHPVGRPFQCPVCGDSFIQSHALINHQRRHVHQSRYACRDCPHTSRSLAQLLAHRRTHALPRPLPPAHPAAVAAEEPQQTPTSSLQCPQCFITFQDLQTSQQHMRLKHSALYWQQLRGCTVFACRRCDRTFPSSRQLSAHQRAHLQGQGAEDVEEEEELRKSAPDAQPPSPCPRVLSEQHKCPYCNFLFRDAKTKLRHMNAKHPPGCTPPPPLLLTAADSGGEGEGEEKAMMAVQIKKEEEEELEKCEEDDPCAAPGPALDGHPQLLNGGTEGDEDEGGVVKVRIKLDPGEEEGEERVSAPSPSPPPPCECALCGKGFEQMVAVAGQRRRGRRRDHPSLPGPRGHVCRHCGQLCHSREELQQHQRLHTDERPYHCQHCGNTFKKASGLRRHKSVHSQLLRTVTTPTPASPSLQSRVPTSTSQTHCDCTIQSVISYQLQQREELGEGQELSFS</sequence>
<feature type="region of interest" description="Disordered" evidence="11">
    <location>
        <begin position="239"/>
        <end position="279"/>
    </location>
</feature>
<comment type="caution">
    <text evidence="13">The sequence shown here is derived from an EMBL/GenBank/DDBJ whole genome shotgun (WGS) entry which is preliminary data.</text>
</comment>
<evidence type="ECO:0000256" key="8">
    <source>
        <dbReference type="ARBA" id="ARBA00023163"/>
    </source>
</evidence>
<dbReference type="OrthoDB" id="8904642at2759"/>
<evidence type="ECO:0000256" key="7">
    <source>
        <dbReference type="ARBA" id="ARBA00023125"/>
    </source>
</evidence>
<dbReference type="GO" id="GO:0000978">
    <property type="term" value="F:RNA polymerase II cis-regulatory region sequence-specific DNA binding"/>
    <property type="evidence" value="ECO:0007669"/>
    <property type="project" value="TreeGrafter"/>
</dbReference>
<keyword evidence="3" id="KW-0677">Repeat</keyword>
<dbReference type="EMBL" id="JAFDVH010000010">
    <property type="protein sequence ID" value="KAG7469207.1"/>
    <property type="molecule type" value="Genomic_DNA"/>
</dbReference>
<dbReference type="SUPFAM" id="SSF57667">
    <property type="entry name" value="beta-beta-alpha zinc fingers"/>
    <property type="match status" value="4"/>
</dbReference>
<feature type="domain" description="C2H2-type" evidence="12">
    <location>
        <begin position="46"/>
        <end position="74"/>
    </location>
</feature>
<feature type="domain" description="C2H2-type" evidence="12">
    <location>
        <begin position="83"/>
        <end position="111"/>
    </location>
</feature>
<evidence type="ECO:0000259" key="12">
    <source>
        <dbReference type="PROSITE" id="PS50157"/>
    </source>
</evidence>
<evidence type="ECO:0000256" key="11">
    <source>
        <dbReference type="SAM" id="MobiDB-lite"/>
    </source>
</evidence>
<feature type="domain" description="C2H2-type" evidence="12">
    <location>
        <begin position="112"/>
        <end position="141"/>
    </location>
</feature>
<evidence type="ECO:0000256" key="6">
    <source>
        <dbReference type="ARBA" id="ARBA00023015"/>
    </source>
</evidence>
<keyword evidence="9" id="KW-0539">Nucleus</keyword>
<dbReference type="AlphaFoldDB" id="A0A9D3PUR4"/>
<reference evidence="13" key="1">
    <citation type="submission" date="2021-01" db="EMBL/GenBank/DDBJ databases">
        <authorList>
            <person name="Zahm M."/>
            <person name="Roques C."/>
            <person name="Cabau C."/>
            <person name="Klopp C."/>
            <person name="Donnadieu C."/>
            <person name="Jouanno E."/>
            <person name="Lampietro C."/>
            <person name="Louis A."/>
            <person name="Herpin A."/>
            <person name="Echchiki A."/>
            <person name="Berthelot C."/>
            <person name="Parey E."/>
            <person name="Roest-Crollius H."/>
            <person name="Braasch I."/>
            <person name="Postlethwait J."/>
            <person name="Bobe J."/>
            <person name="Montfort J."/>
            <person name="Bouchez O."/>
            <person name="Begum T."/>
            <person name="Mejri S."/>
            <person name="Adams A."/>
            <person name="Chen W.-J."/>
            <person name="Guiguen Y."/>
        </authorList>
    </citation>
    <scope>NUCLEOTIDE SEQUENCE</scope>
    <source>
        <strain evidence="13">YG-15Mar2019-1</strain>
        <tissue evidence="13">Brain</tissue>
    </source>
</reference>
<name>A0A9D3PUR4_MEGAT</name>
<dbReference type="PROSITE" id="PS50157">
    <property type="entry name" value="ZINC_FINGER_C2H2_2"/>
    <property type="match status" value="7"/>
</dbReference>
<evidence type="ECO:0000256" key="2">
    <source>
        <dbReference type="ARBA" id="ARBA00022723"/>
    </source>
</evidence>
<keyword evidence="5" id="KW-0862">Zinc</keyword>
<dbReference type="SMART" id="SM00355">
    <property type="entry name" value="ZnF_C2H2"/>
    <property type="match status" value="9"/>
</dbReference>
<proteinExistence type="predicted"/>
<evidence type="ECO:0000256" key="9">
    <source>
        <dbReference type="ARBA" id="ARBA00023242"/>
    </source>
</evidence>
<evidence type="ECO:0000256" key="5">
    <source>
        <dbReference type="ARBA" id="ARBA00022833"/>
    </source>
</evidence>
<protein>
    <recommendedName>
        <fullName evidence="12">C2H2-type domain-containing protein</fullName>
    </recommendedName>
</protein>
<dbReference type="PROSITE" id="PS00028">
    <property type="entry name" value="ZINC_FINGER_C2H2_1"/>
    <property type="match status" value="6"/>
</dbReference>
<dbReference type="FunFam" id="3.30.160.60:FF:000688">
    <property type="entry name" value="zinc finger protein 197 isoform X1"/>
    <property type="match status" value="1"/>
</dbReference>
<dbReference type="Pfam" id="PF00096">
    <property type="entry name" value="zf-C2H2"/>
    <property type="match status" value="4"/>
</dbReference>
<dbReference type="PANTHER" id="PTHR24399:SF23">
    <property type="entry name" value="C2H2-TYPE DOMAIN-CONTAINING PROTEIN"/>
    <property type="match status" value="1"/>
</dbReference>
<feature type="domain" description="C2H2-type" evidence="12">
    <location>
        <begin position="226"/>
        <end position="253"/>
    </location>
</feature>
<keyword evidence="4 10" id="KW-0863">Zinc-finger</keyword>
<feature type="domain" description="C2H2-type" evidence="12">
    <location>
        <begin position="449"/>
        <end position="476"/>
    </location>
</feature>
<feature type="domain" description="C2H2-type" evidence="12">
    <location>
        <begin position="477"/>
        <end position="500"/>
    </location>
</feature>
<keyword evidence="6" id="KW-0805">Transcription regulation</keyword>
<accession>A0A9D3PUR4</accession>
<evidence type="ECO:0000256" key="1">
    <source>
        <dbReference type="ARBA" id="ARBA00004123"/>
    </source>
</evidence>
<keyword evidence="7" id="KW-0238">DNA-binding</keyword>
<dbReference type="GO" id="GO:0008270">
    <property type="term" value="F:zinc ion binding"/>
    <property type="evidence" value="ECO:0007669"/>
    <property type="project" value="UniProtKB-KW"/>
</dbReference>
<evidence type="ECO:0000256" key="10">
    <source>
        <dbReference type="PROSITE-ProRule" id="PRU00042"/>
    </source>
</evidence>
<feature type="region of interest" description="Disordered" evidence="11">
    <location>
        <begin position="507"/>
        <end position="526"/>
    </location>
</feature>
<evidence type="ECO:0000313" key="14">
    <source>
        <dbReference type="Proteomes" id="UP001046870"/>
    </source>
</evidence>